<dbReference type="PANTHER" id="PTHR10057:SF0">
    <property type="entry name" value="TRANSLOCATOR PROTEIN"/>
    <property type="match status" value="1"/>
</dbReference>
<comment type="subcellular location">
    <subcellularLocation>
        <location evidence="1">Membrane</location>
        <topology evidence="1">Multi-pass membrane protein</topology>
    </subcellularLocation>
</comment>
<dbReference type="InterPro" id="IPR038330">
    <property type="entry name" value="TspO/MBR-related_sf"/>
</dbReference>
<sequence length="167" mass="18320">MTRLAPMSAPSLLGLLGWEGLCFAAAALGAVASVRAGAFYAQLQRPAWAPPGWIFGPVWSVLYLLMGVAAWLVWREGGFRAARGALLLFLLQLAVNALWSWLFFRWHLGAAAMVDVLLLWGLILACALAFRHHRPLAGVLLLPYLAWVTFATALTWAVWRANPRLLG</sequence>
<dbReference type="Pfam" id="PF03073">
    <property type="entry name" value="TspO_MBR"/>
    <property type="match status" value="1"/>
</dbReference>
<proteinExistence type="inferred from homology"/>
<evidence type="ECO:0000256" key="5">
    <source>
        <dbReference type="ARBA" id="ARBA00023136"/>
    </source>
</evidence>
<comment type="similarity">
    <text evidence="2">Belongs to the TspO/BZRP family.</text>
</comment>
<feature type="transmembrane region" description="Helical" evidence="6">
    <location>
        <begin position="86"/>
        <end position="104"/>
    </location>
</feature>
<organism evidence="7 8">
    <name type="scientific">Geothrix rubra</name>
    <dbReference type="NCBI Taxonomy" id="2927977"/>
    <lineage>
        <taxon>Bacteria</taxon>
        <taxon>Pseudomonadati</taxon>
        <taxon>Acidobacteriota</taxon>
        <taxon>Holophagae</taxon>
        <taxon>Holophagales</taxon>
        <taxon>Holophagaceae</taxon>
        <taxon>Geothrix</taxon>
    </lineage>
</organism>
<keyword evidence="5 6" id="KW-0472">Membrane</keyword>
<evidence type="ECO:0000313" key="8">
    <source>
        <dbReference type="Proteomes" id="UP001165089"/>
    </source>
</evidence>
<feature type="transmembrane region" description="Helical" evidence="6">
    <location>
        <begin position="52"/>
        <end position="74"/>
    </location>
</feature>
<dbReference type="Gene3D" id="1.20.1260.100">
    <property type="entry name" value="TspO/MBR protein"/>
    <property type="match status" value="1"/>
</dbReference>
<dbReference type="Proteomes" id="UP001165089">
    <property type="component" value="Unassembled WGS sequence"/>
</dbReference>
<dbReference type="PANTHER" id="PTHR10057">
    <property type="entry name" value="PERIPHERAL-TYPE BENZODIAZEPINE RECEPTOR"/>
    <property type="match status" value="1"/>
</dbReference>
<keyword evidence="4 6" id="KW-1133">Transmembrane helix</keyword>
<dbReference type="EMBL" id="BSDD01000002">
    <property type="protein sequence ID" value="GLH69904.1"/>
    <property type="molecule type" value="Genomic_DNA"/>
</dbReference>
<evidence type="ECO:0000256" key="2">
    <source>
        <dbReference type="ARBA" id="ARBA00007524"/>
    </source>
</evidence>
<dbReference type="InterPro" id="IPR004307">
    <property type="entry name" value="TspO_MBR"/>
</dbReference>
<protein>
    <submittedName>
        <fullName evidence="7">Tryptophan-rich sensory protein</fullName>
    </submittedName>
</protein>
<dbReference type="CDD" id="cd15904">
    <property type="entry name" value="TSPO_MBR"/>
    <property type="match status" value="1"/>
</dbReference>
<keyword evidence="8" id="KW-1185">Reference proteome</keyword>
<keyword evidence="3 6" id="KW-0812">Transmembrane</keyword>
<accession>A0ABQ5Q5X7</accession>
<feature type="transmembrane region" description="Helical" evidence="6">
    <location>
        <begin position="137"/>
        <end position="159"/>
    </location>
</feature>
<feature type="transmembrane region" description="Helical" evidence="6">
    <location>
        <begin position="110"/>
        <end position="130"/>
    </location>
</feature>
<evidence type="ECO:0000256" key="6">
    <source>
        <dbReference type="SAM" id="Phobius"/>
    </source>
</evidence>
<evidence type="ECO:0000256" key="3">
    <source>
        <dbReference type="ARBA" id="ARBA00022692"/>
    </source>
</evidence>
<name>A0ABQ5Q5X7_9BACT</name>
<dbReference type="PIRSF" id="PIRSF005859">
    <property type="entry name" value="PBR"/>
    <property type="match status" value="1"/>
</dbReference>
<evidence type="ECO:0000256" key="1">
    <source>
        <dbReference type="ARBA" id="ARBA00004141"/>
    </source>
</evidence>
<comment type="caution">
    <text evidence="7">The sequence shown here is derived from an EMBL/GenBank/DDBJ whole genome shotgun (WGS) entry which is preliminary data.</text>
</comment>
<gene>
    <name evidence="7" type="primary">tspO</name>
    <name evidence="7" type="ORF">GETHPA_14370</name>
</gene>
<dbReference type="RefSeq" id="WP_285724083.1">
    <property type="nucleotide sequence ID" value="NZ_BSDD01000002.1"/>
</dbReference>
<evidence type="ECO:0000256" key="4">
    <source>
        <dbReference type="ARBA" id="ARBA00022989"/>
    </source>
</evidence>
<reference evidence="7 8" key="1">
    <citation type="journal article" date="2023" name="Antonie Van Leeuwenhoek">
        <title>Mesoterricola silvestris gen. nov., sp. nov., Mesoterricola sediminis sp. nov., Geothrix oryzae sp. nov., Geothrix edaphica sp. nov., Geothrix rubra sp. nov., and Geothrix limicola sp. nov., six novel members of Acidobacteriota isolated from soils.</title>
        <authorList>
            <person name="Itoh H."/>
            <person name="Sugisawa Y."/>
            <person name="Mise K."/>
            <person name="Xu Z."/>
            <person name="Kuniyasu M."/>
            <person name="Ushijima N."/>
            <person name="Kawano K."/>
            <person name="Kobayashi E."/>
            <person name="Shiratori Y."/>
            <person name="Masuda Y."/>
            <person name="Senoo K."/>
        </authorList>
    </citation>
    <scope>NUCLEOTIDE SEQUENCE [LARGE SCALE GENOMIC DNA]</scope>
    <source>
        <strain evidence="7 8">Red803</strain>
    </source>
</reference>
<evidence type="ECO:0000313" key="7">
    <source>
        <dbReference type="EMBL" id="GLH69904.1"/>
    </source>
</evidence>